<name>A0A1G2DG11_9BACT</name>
<evidence type="ECO:0000313" key="2">
    <source>
        <dbReference type="Proteomes" id="UP000178636"/>
    </source>
</evidence>
<dbReference type="Proteomes" id="UP000178636">
    <property type="component" value="Unassembled WGS sequence"/>
</dbReference>
<dbReference type="EMBL" id="MHLO01000029">
    <property type="protein sequence ID" value="OGZ11800.1"/>
    <property type="molecule type" value="Genomic_DNA"/>
</dbReference>
<dbReference type="AlphaFoldDB" id="A0A1G2DG11"/>
<evidence type="ECO:0008006" key="3">
    <source>
        <dbReference type="Google" id="ProtNLM"/>
    </source>
</evidence>
<reference evidence="1 2" key="1">
    <citation type="journal article" date="2016" name="Nat. Commun.">
        <title>Thousands of microbial genomes shed light on interconnected biogeochemical processes in an aquifer system.</title>
        <authorList>
            <person name="Anantharaman K."/>
            <person name="Brown C.T."/>
            <person name="Hug L.A."/>
            <person name="Sharon I."/>
            <person name="Castelle C.J."/>
            <person name="Probst A.J."/>
            <person name="Thomas B.C."/>
            <person name="Singh A."/>
            <person name="Wilkins M.J."/>
            <person name="Karaoz U."/>
            <person name="Brodie E.L."/>
            <person name="Williams K.H."/>
            <person name="Hubbard S.S."/>
            <person name="Banfield J.F."/>
        </authorList>
    </citation>
    <scope>NUCLEOTIDE SEQUENCE [LARGE SCALE GENOMIC DNA]</scope>
</reference>
<comment type="caution">
    <text evidence="1">The sequence shown here is derived from an EMBL/GenBank/DDBJ whole genome shotgun (WGS) entry which is preliminary data.</text>
</comment>
<accession>A0A1G2DG11</accession>
<dbReference type="STRING" id="1798664.A3C93_02610"/>
<evidence type="ECO:0000313" key="1">
    <source>
        <dbReference type="EMBL" id="OGZ11800.1"/>
    </source>
</evidence>
<sequence length="224" mass="25416">MTNLCVLIGEGPSERHFLPSLLQSKLGFLPLEEKSPHLFQKGEGLFWFFPFPPLATNPEGGKARLRRTETYRMANAVIENKKYIYGDAEVHYRVIVDHIFTDKVGQQTKKEEIEAALRSSGVPFAGCRVDVVENEIECWYFAGLNEHFPYLNRSENAAFKRLLGEEPERISDSKGNIKTILSPDVHGAIKMAEVMGRHFDIEKARTKSPSFNAFIASLETDRLI</sequence>
<organism evidence="1 2">
    <name type="scientific">Candidatus Lloydbacteria bacterium RIFCSPHIGHO2_02_FULL_54_17</name>
    <dbReference type="NCBI Taxonomy" id="1798664"/>
    <lineage>
        <taxon>Bacteria</taxon>
        <taxon>Candidatus Lloydiibacteriota</taxon>
    </lineage>
</organism>
<gene>
    <name evidence="1" type="ORF">A3C93_02610</name>
</gene>
<protein>
    <recommendedName>
        <fullName evidence="3">DUF4276 family protein</fullName>
    </recommendedName>
</protein>
<proteinExistence type="predicted"/>